<dbReference type="PANTHER" id="PTHR48008">
    <property type="entry name" value="LEUCINE-RICH REPEAT RECEPTOR-LIKE PROTEIN KINASE IMK3-RELATED"/>
    <property type="match status" value="1"/>
</dbReference>
<name>A0A803KT82_CHEQI</name>
<protein>
    <recommendedName>
        <fullName evidence="2">Protein kinase domain-containing protein</fullName>
    </recommendedName>
</protein>
<reference evidence="3" key="2">
    <citation type="submission" date="2021-03" db="UniProtKB">
        <authorList>
            <consortium name="EnsemblPlants"/>
        </authorList>
    </citation>
    <scope>IDENTIFICATION</scope>
</reference>
<organism evidence="3 4">
    <name type="scientific">Chenopodium quinoa</name>
    <name type="common">Quinoa</name>
    <dbReference type="NCBI Taxonomy" id="63459"/>
    <lineage>
        <taxon>Eukaryota</taxon>
        <taxon>Viridiplantae</taxon>
        <taxon>Streptophyta</taxon>
        <taxon>Embryophyta</taxon>
        <taxon>Tracheophyta</taxon>
        <taxon>Spermatophyta</taxon>
        <taxon>Magnoliopsida</taxon>
        <taxon>eudicotyledons</taxon>
        <taxon>Gunneridae</taxon>
        <taxon>Pentapetalae</taxon>
        <taxon>Caryophyllales</taxon>
        <taxon>Chenopodiaceae</taxon>
        <taxon>Chenopodioideae</taxon>
        <taxon>Atripliceae</taxon>
        <taxon>Chenopodium</taxon>
    </lineage>
</organism>
<dbReference type="InterPro" id="IPR052451">
    <property type="entry name" value="Ser/Thr_kinase-like"/>
</dbReference>
<dbReference type="Gramene" id="AUR62002240-RA">
    <property type="protein sequence ID" value="AUR62002240-RA:cds"/>
    <property type="gene ID" value="AUR62002240"/>
</dbReference>
<dbReference type="AlphaFoldDB" id="A0A803KT82"/>
<evidence type="ECO:0000313" key="4">
    <source>
        <dbReference type="Proteomes" id="UP000596660"/>
    </source>
</evidence>
<dbReference type="InterPro" id="IPR011009">
    <property type="entry name" value="Kinase-like_dom_sf"/>
</dbReference>
<dbReference type="Proteomes" id="UP000596660">
    <property type="component" value="Unplaced"/>
</dbReference>
<dbReference type="EnsemblPlants" id="AUR62002240-RA">
    <property type="protein sequence ID" value="AUR62002240-RA:cds"/>
    <property type="gene ID" value="AUR62002240"/>
</dbReference>
<evidence type="ECO:0000313" key="3">
    <source>
        <dbReference type="EnsemblPlants" id="AUR62002240-RA:cds"/>
    </source>
</evidence>
<dbReference type="KEGG" id="cqi:110717344"/>
<evidence type="ECO:0000259" key="2">
    <source>
        <dbReference type="PROSITE" id="PS50011"/>
    </source>
</evidence>
<dbReference type="PROSITE" id="PS50011">
    <property type="entry name" value="PROTEIN_KINASE_DOM"/>
    <property type="match status" value="1"/>
</dbReference>
<dbReference type="RefSeq" id="XP_021751700.1">
    <property type="nucleotide sequence ID" value="XM_021896008.1"/>
</dbReference>
<gene>
    <name evidence="3" type="primary">LOC110717344</name>
</gene>
<dbReference type="Pfam" id="PF07714">
    <property type="entry name" value="PK_Tyr_Ser-Thr"/>
    <property type="match status" value="1"/>
</dbReference>
<feature type="transmembrane region" description="Helical" evidence="1">
    <location>
        <begin position="6"/>
        <end position="29"/>
    </location>
</feature>
<dbReference type="InterPro" id="IPR001245">
    <property type="entry name" value="Ser-Thr/Tyr_kinase_cat_dom"/>
</dbReference>
<dbReference type="PANTHER" id="PTHR48008:SF13">
    <property type="entry name" value="PROTEIN KINASE SUPERFAMILY PROTEIN"/>
    <property type="match status" value="1"/>
</dbReference>
<sequence length="375" mass="41954">MKHTQILKFLFLLIPLTIIIIFILFICLFKRKNPENQKEGGESSDDPELGNIINSISNDEGLMCFEGGEDLTVSDILDAPGEVIGKSSYGTLYKADLFRKNNNCNSVLLLRFLRPACSGTIREVIPVVHAIGLVRHSNLVPLKAFYMGPRGEKLLVHPFYAHGNLAQFIKDSNNESYKWDVIYIIALGLAKGVAYLHTGLHKPLIHGNLKSKNVLLGPDFQPYISDYSLYLVLNPTAGLEMLETSAAQGYKAPELMKMKDVNESTDIYSLGILLLELLTGREPISVNSSDSQEYFLPNVIRTAILDHRIKDMYHPNIVSNQTGKQRHRTEDRALKLVQLAMSCCSASPSLRPPANEVLRKIEEIGKEPALQHKRT</sequence>
<dbReference type="GeneID" id="110717344"/>
<dbReference type="Gene3D" id="1.10.510.10">
    <property type="entry name" value="Transferase(Phosphotransferase) domain 1"/>
    <property type="match status" value="1"/>
</dbReference>
<dbReference type="InterPro" id="IPR000719">
    <property type="entry name" value="Prot_kinase_dom"/>
</dbReference>
<proteinExistence type="predicted"/>
<dbReference type="SMR" id="A0A803KT82"/>
<dbReference type="OMA" id="SHRWAVV"/>
<reference evidence="3" key="1">
    <citation type="journal article" date="2017" name="Nature">
        <title>The genome of Chenopodium quinoa.</title>
        <authorList>
            <person name="Jarvis D.E."/>
            <person name="Ho Y.S."/>
            <person name="Lightfoot D.J."/>
            <person name="Schmoeckel S.M."/>
            <person name="Li B."/>
            <person name="Borm T.J.A."/>
            <person name="Ohyanagi H."/>
            <person name="Mineta K."/>
            <person name="Michell C.T."/>
            <person name="Saber N."/>
            <person name="Kharbatia N.M."/>
            <person name="Rupper R.R."/>
            <person name="Sharp A.R."/>
            <person name="Dally N."/>
            <person name="Boughton B.A."/>
            <person name="Woo Y.H."/>
            <person name="Gao G."/>
            <person name="Schijlen E.G.W.M."/>
            <person name="Guo X."/>
            <person name="Momin A.A."/>
            <person name="Negrao S."/>
            <person name="Al-Babili S."/>
            <person name="Gehring C."/>
            <person name="Roessner U."/>
            <person name="Jung C."/>
            <person name="Murphy K."/>
            <person name="Arold S.T."/>
            <person name="Gojobori T."/>
            <person name="van der Linden C.G."/>
            <person name="van Loo E.N."/>
            <person name="Jellen E.N."/>
            <person name="Maughan P.J."/>
            <person name="Tester M."/>
        </authorList>
    </citation>
    <scope>NUCLEOTIDE SEQUENCE [LARGE SCALE GENOMIC DNA]</scope>
    <source>
        <strain evidence="3">cv. PI 614886</strain>
    </source>
</reference>
<keyword evidence="1" id="KW-0472">Membrane</keyword>
<keyword evidence="4" id="KW-1185">Reference proteome</keyword>
<evidence type="ECO:0000256" key="1">
    <source>
        <dbReference type="SAM" id="Phobius"/>
    </source>
</evidence>
<keyword evidence="1" id="KW-0812">Transmembrane</keyword>
<accession>A0A803KT82</accession>
<dbReference type="SUPFAM" id="SSF56112">
    <property type="entry name" value="Protein kinase-like (PK-like)"/>
    <property type="match status" value="1"/>
</dbReference>
<keyword evidence="1" id="KW-1133">Transmembrane helix</keyword>
<dbReference type="GO" id="GO:0005524">
    <property type="term" value="F:ATP binding"/>
    <property type="evidence" value="ECO:0007669"/>
    <property type="project" value="InterPro"/>
</dbReference>
<dbReference type="OrthoDB" id="4062651at2759"/>
<dbReference type="GO" id="GO:0004672">
    <property type="term" value="F:protein kinase activity"/>
    <property type="evidence" value="ECO:0007669"/>
    <property type="project" value="InterPro"/>
</dbReference>
<feature type="domain" description="Protein kinase" evidence="2">
    <location>
        <begin position="78"/>
        <end position="370"/>
    </location>
</feature>